<dbReference type="Pfam" id="PF00106">
    <property type="entry name" value="adh_short"/>
    <property type="match status" value="1"/>
</dbReference>
<evidence type="ECO:0000313" key="4">
    <source>
        <dbReference type="Proteomes" id="UP001500945"/>
    </source>
</evidence>
<comment type="similarity">
    <text evidence="1">Belongs to the short-chain dehydrogenases/reductases (SDR) family.</text>
</comment>
<comment type="caution">
    <text evidence="3">The sequence shown here is derived from an EMBL/GenBank/DDBJ whole genome shotgun (WGS) entry which is preliminary data.</text>
</comment>
<dbReference type="SUPFAM" id="SSF51735">
    <property type="entry name" value="NAD(P)-binding Rossmann-fold domains"/>
    <property type="match status" value="1"/>
</dbReference>
<accession>A0ABP8KHN5</accession>
<evidence type="ECO:0000313" key="3">
    <source>
        <dbReference type="EMBL" id="GAA4406647.1"/>
    </source>
</evidence>
<gene>
    <name evidence="3" type="ORF">GCM10023168_21880</name>
</gene>
<evidence type="ECO:0000256" key="1">
    <source>
        <dbReference type="ARBA" id="ARBA00006484"/>
    </source>
</evidence>
<dbReference type="Pfam" id="PF13561">
    <property type="entry name" value="adh_short_C2"/>
    <property type="match status" value="1"/>
</dbReference>
<reference evidence="4" key="1">
    <citation type="journal article" date="2019" name="Int. J. Syst. Evol. Microbiol.">
        <title>The Global Catalogue of Microorganisms (GCM) 10K type strain sequencing project: providing services to taxonomists for standard genome sequencing and annotation.</title>
        <authorList>
            <consortium name="The Broad Institute Genomics Platform"/>
            <consortium name="The Broad Institute Genome Sequencing Center for Infectious Disease"/>
            <person name="Wu L."/>
            <person name="Ma J."/>
        </authorList>
    </citation>
    <scope>NUCLEOTIDE SEQUENCE [LARGE SCALE GENOMIC DNA]</scope>
    <source>
        <strain evidence="4">JCM 17809</strain>
    </source>
</reference>
<dbReference type="Proteomes" id="UP001500945">
    <property type="component" value="Unassembled WGS sequence"/>
</dbReference>
<dbReference type="InterPro" id="IPR036291">
    <property type="entry name" value="NAD(P)-bd_dom_sf"/>
</dbReference>
<dbReference type="PANTHER" id="PTHR24321">
    <property type="entry name" value="DEHYDROGENASES, SHORT CHAIN"/>
    <property type="match status" value="1"/>
</dbReference>
<dbReference type="PRINTS" id="PR00081">
    <property type="entry name" value="GDHRDH"/>
</dbReference>
<dbReference type="InterPro" id="IPR002347">
    <property type="entry name" value="SDR_fam"/>
</dbReference>
<dbReference type="EMBL" id="BAABGM010000013">
    <property type="protein sequence ID" value="GAA4406647.1"/>
    <property type="molecule type" value="Genomic_DNA"/>
</dbReference>
<organism evidence="3 4">
    <name type="scientific">Fodinibacter luteus</name>
    <dbReference type="NCBI Taxonomy" id="552064"/>
    <lineage>
        <taxon>Bacteria</taxon>
        <taxon>Bacillati</taxon>
        <taxon>Actinomycetota</taxon>
        <taxon>Actinomycetes</taxon>
        <taxon>Micrococcales</taxon>
        <taxon>Intrasporangiaceae</taxon>
        <taxon>Fodinibacter (ex Wang et al. 2009)</taxon>
    </lineage>
</organism>
<name>A0ABP8KHN5_9MICO</name>
<keyword evidence="2" id="KW-0560">Oxidoreductase</keyword>
<protein>
    <submittedName>
        <fullName evidence="3">SDR family oxidoreductase</fullName>
    </submittedName>
</protein>
<keyword evidence="4" id="KW-1185">Reference proteome</keyword>
<dbReference type="Gene3D" id="3.40.50.720">
    <property type="entry name" value="NAD(P)-binding Rossmann-like Domain"/>
    <property type="match status" value="1"/>
</dbReference>
<evidence type="ECO:0000256" key="2">
    <source>
        <dbReference type="ARBA" id="ARBA00023002"/>
    </source>
</evidence>
<sequence length="287" mass="30017">MGVEPRLLPWLDTVESRGTMHRTYVVTGSASGIGRATVELLRRQGAKVIGVDLRSADVAADLSTPQGRADAVDGILIEAGRRLDAVIANAGLSVPSARTVAVNYFGAVELLEALRPALAAGRHPRAVVTSSMATLMPVHDDLVEACLAGDEDAALGIARGLEAGEAQGAIYPSSKRALSRWVRRQAPTQRWAGCGIPLNAVAPGIVDTPMVADLFATPESAAAVDEMVPMPLGGHMAAEDAARLLVWMASEENTHVCGQTIYVDGGSDAVLRGDDVWSWHDPVSTAG</sequence>
<proteinExistence type="inferred from homology"/>
<dbReference type="PANTHER" id="PTHR24321:SF8">
    <property type="entry name" value="ESTRADIOL 17-BETA-DEHYDROGENASE 8-RELATED"/>
    <property type="match status" value="1"/>
</dbReference>